<accession>A0ABN9Q367</accession>
<proteinExistence type="inferred from homology"/>
<evidence type="ECO:0000256" key="1">
    <source>
        <dbReference type="ARBA" id="ARBA00023186"/>
    </source>
</evidence>
<reference evidence="4" key="1">
    <citation type="submission" date="2023-10" db="EMBL/GenBank/DDBJ databases">
        <authorList>
            <person name="Chen Y."/>
            <person name="Shah S."/>
            <person name="Dougan E. K."/>
            <person name="Thang M."/>
            <person name="Chan C."/>
        </authorList>
    </citation>
    <scope>NUCLEOTIDE SEQUENCE [LARGE SCALE GENOMIC DNA]</scope>
</reference>
<evidence type="ECO:0000313" key="4">
    <source>
        <dbReference type="EMBL" id="CAK0798655.1"/>
    </source>
</evidence>
<feature type="compositionally biased region" description="Polar residues" evidence="3">
    <location>
        <begin position="123"/>
        <end position="136"/>
    </location>
</feature>
<dbReference type="Proteomes" id="UP001189429">
    <property type="component" value="Unassembled WGS sequence"/>
</dbReference>
<feature type="region of interest" description="Disordered" evidence="3">
    <location>
        <begin position="123"/>
        <end position="154"/>
    </location>
</feature>
<organism evidence="4 5">
    <name type="scientific">Prorocentrum cordatum</name>
    <dbReference type="NCBI Taxonomy" id="2364126"/>
    <lineage>
        <taxon>Eukaryota</taxon>
        <taxon>Sar</taxon>
        <taxon>Alveolata</taxon>
        <taxon>Dinophyceae</taxon>
        <taxon>Prorocentrales</taxon>
        <taxon>Prorocentraceae</taxon>
        <taxon>Prorocentrum</taxon>
    </lineage>
</organism>
<protein>
    <submittedName>
        <fullName evidence="4">Uncharacterized protein</fullName>
    </submittedName>
</protein>
<keyword evidence="1" id="KW-0143">Chaperone</keyword>
<sequence length="154" mass="17010">MAMSCEADTVVDMIYKPEINVELPDTRMNAKGMEAVGPKTSPETGARHPLEKLLVDNAKRAEQQEMMAKSVVFGQHAPIRAKMERELMAQFQRLPGLPSSMMGLETVLGLDTTIEWEAHCFSRASSSTPRRMSSTARRTRPCRGRSAPTSPCTA</sequence>
<name>A0ABN9Q367_9DINO</name>
<comment type="similarity">
    <text evidence="2">Belongs to the POMP/UMP1 family.</text>
</comment>
<evidence type="ECO:0000313" key="5">
    <source>
        <dbReference type="Proteomes" id="UP001189429"/>
    </source>
</evidence>
<dbReference type="PANTHER" id="PTHR12828">
    <property type="entry name" value="PROTEASOME MATURATION PROTEIN UMP1"/>
    <property type="match status" value="1"/>
</dbReference>
<gene>
    <name evidence="4" type="ORF">PCOR1329_LOCUS7347</name>
</gene>
<evidence type="ECO:0000256" key="2">
    <source>
        <dbReference type="ARBA" id="ARBA00043974"/>
    </source>
</evidence>
<dbReference type="PANTHER" id="PTHR12828:SF3">
    <property type="entry name" value="PROTEASOME MATURATION PROTEIN"/>
    <property type="match status" value="1"/>
</dbReference>
<dbReference type="Pfam" id="PF05348">
    <property type="entry name" value="UMP1"/>
    <property type="match status" value="1"/>
</dbReference>
<evidence type="ECO:0000256" key="3">
    <source>
        <dbReference type="SAM" id="MobiDB-lite"/>
    </source>
</evidence>
<dbReference type="EMBL" id="CAUYUJ010001992">
    <property type="protein sequence ID" value="CAK0798655.1"/>
    <property type="molecule type" value="Genomic_DNA"/>
</dbReference>
<keyword evidence="5" id="KW-1185">Reference proteome</keyword>
<comment type="caution">
    <text evidence="4">The sequence shown here is derived from an EMBL/GenBank/DDBJ whole genome shotgun (WGS) entry which is preliminary data.</text>
</comment>
<dbReference type="InterPro" id="IPR008012">
    <property type="entry name" value="Ump1"/>
</dbReference>